<proteinExistence type="inferred from homology"/>
<organism evidence="3">
    <name type="scientific">Hellea balneolensis</name>
    <dbReference type="NCBI Taxonomy" id="287478"/>
    <lineage>
        <taxon>Bacteria</taxon>
        <taxon>Pseudomonadati</taxon>
        <taxon>Pseudomonadota</taxon>
        <taxon>Alphaproteobacteria</taxon>
        <taxon>Maricaulales</taxon>
        <taxon>Robiginitomaculaceae</taxon>
        <taxon>Hellea</taxon>
    </lineage>
</organism>
<evidence type="ECO:0000313" key="3">
    <source>
        <dbReference type="EMBL" id="HHL43881.1"/>
    </source>
</evidence>
<accession>A0A7C5QQN0</accession>
<evidence type="ECO:0000259" key="2">
    <source>
        <dbReference type="Pfam" id="PF00156"/>
    </source>
</evidence>
<dbReference type="AlphaFoldDB" id="A0A7C5QQN0"/>
<name>A0A7C5QQN0_9PROT</name>
<dbReference type="InterPro" id="IPR051910">
    <property type="entry name" value="ComF/GntX_DNA_util-trans"/>
</dbReference>
<dbReference type="EMBL" id="DRMJ01000508">
    <property type="protein sequence ID" value="HHL43881.1"/>
    <property type="molecule type" value="Genomic_DNA"/>
</dbReference>
<dbReference type="CDD" id="cd06223">
    <property type="entry name" value="PRTases_typeI"/>
    <property type="match status" value="1"/>
</dbReference>
<dbReference type="Proteomes" id="UP000885830">
    <property type="component" value="Unassembled WGS sequence"/>
</dbReference>
<protein>
    <submittedName>
        <fullName evidence="3">ComF family protein</fullName>
    </submittedName>
</protein>
<evidence type="ECO:0000256" key="1">
    <source>
        <dbReference type="ARBA" id="ARBA00008007"/>
    </source>
</evidence>
<dbReference type="SUPFAM" id="SSF53271">
    <property type="entry name" value="PRTase-like"/>
    <property type="match status" value="1"/>
</dbReference>
<sequence length="254" mass="28382">MQSLHLSRLSGRIKHLSRQCVDIIWPPHSLLSGKPVKKDDIELWQKLDFLDLPACHRCGYPFEFEAIKDLICGACAAKPPVFDHARAAIEYNDASKKLILDFKHGGYTDGLNFFAAQLHRVGQNMLQSADYLVPVPLHRKRLRMRKFNQSALLSRKLAKYANIPYRTDILARSKNTPSQGGQSYLGRARNVSGAFKVMPGAGHKVKNVHIVLVDDVYTTGATLNACARTLRKAGARQIDVLTLMRVVRPATVAK</sequence>
<reference evidence="3" key="1">
    <citation type="journal article" date="2020" name="mSystems">
        <title>Genome- and Community-Level Interaction Insights into Carbon Utilization and Element Cycling Functions of Hydrothermarchaeota in Hydrothermal Sediment.</title>
        <authorList>
            <person name="Zhou Z."/>
            <person name="Liu Y."/>
            <person name="Xu W."/>
            <person name="Pan J."/>
            <person name="Luo Z.H."/>
            <person name="Li M."/>
        </authorList>
    </citation>
    <scope>NUCLEOTIDE SEQUENCE [LARGE SCALE GENOMIC DNA]</scope>
    <source>
        <strain evidence="3">HyVt-485</strain>
    </source>
</reference>
<comment type="caution">
    <text evidence="3">The sequence shown here is derived from an EMBL/GenBank/DDBJ whole genome shotgun (WGS) entry which is preliminary data.</text>
</comment>
<dbReference type="PANTHER" id="PTHR47505">
    <property type="entry name" value="DNA UTILIZATION PROTEIN YHGH"/>
    <property type="match status" value="1"/>
</dbReference>
<comment type="similarity">
    <text evidence="1">Belongs to the ComF/GntX family.</text>
</comment>
<feature type="domain" description="Phosphoribosyltransferase" evidence="2">
    <location>
        <begin position="151"/>
        <end position="245"/>
    </location>
</feature>
<dbReference type="PANTHER" id="PTHR47505:SF1">
    <property type="entry name" value="DNA UTILIZATION PROTEIN YHGH"/>
    <property type="match status" value="1"/>
</dbReference>
<gene>
    <name evidence="3" type="ORF">ENJ42_09695</name>
</gene>
<dbReference type="Gene3D" id="3.40.50.2020">
    <property type="match status" value="1"/>
</dbReference>
<dbReference type="Pfam" id="PF00156">
    <property type="entry name" value="Pribosyltran"/>
    <property type="match status" value="1"/>
</dbReference>
<dbReference type="InterPro" id="IPR000836">
    <property type="entry name" value="PRTase_dom"/>
</dbReference>
<dbReference type="InterPro" id="IPR029057">
    <property type="entry name" value="PRTase-like"/>
</dbReference>